<protein>
    <submittedName>
        <fullName evidence="5">Ketoacyl-ACP synthase III</fullName>
    </submittedName>
</protein>
<gene>
    <name evidence="5" type="ORF">BXA13_05815</name>
</gene>
<dbReference type="AlphaFoldDB" id="A0A7U8GG78"/>
<dbReference type="GO" id="GO:0006633">
    <property type="term" value="P:fatty acid biosynthetic process"/>
    <property type="evidence" value="ECO:0007669"/>
    <property type="project" value="InterPro"/>
</dbReference>
<evidence type="ECO:0000259" key="4">
    <source>
        <dbReference type="Pfam" id="PF08545"/>
    </source>
</evidence>
<dbReference type="PANTHER" id="PTHR34069">
    <property type="entry name" value="3-OXOACYL-[ACYL-CARRIER-PROTEIN] SYNTHASE 3"/>
    <property type="match status" value="1"/>
</dbReference>
<dbReference type="InterPro" id="IPR013751">
    <property type="entry name" value="ACP_syn_III_N"/>
</dbReference>
<dbReference type="GO" id="GO:0044550">
    <property type="term" value="P:secondary metabolite biosynthetic process"/>
    <property type="evidence" value="ECO:0007669"/>
    <property type="project" value="TreeGrafter"/>
</dbReference>
<dbReference type="Proteomes" id="UP000556298">
    <property type="component" value="Unassembled WGS sequence"/>
</dbReference>
<evidence type="ECO:0000256" key="1">
    <source>
        <dbReference type="ARBA" id="ARBA00022679"/>
    </source>
</evidence>
<dbReference type="Pfam" id="PF08545">
    <property type="entry name" value="ACP_syn_III"/>
    <property type="match status" value="1"/>
</dbReference>
<reference evidence="5 6" key="1">
    <citation type="submission" date="2018-05" db="EMBL/GenBank/DDBJ databases">
        <authorList>
            <consortium name="PulseNet: The National Subtyping Network for Foodborne Disease Surveillance"/>
            <person name="Tarr C.L."/>
            <person name="Trees E."/>
            <person name="Katz L.S."/>
            <person name="Carleton-Romer H.A."/>
            <person name="Stroika S."/>
            <person name="Kucerova Z."/>
            <person name="Roache K.F."/>
            <person name="Sabol A.L."/>
            <person name="Besser J."/>
            <person name="Gerner-Smidt P."/>
        </authorList>
    </citation>
    <scope>NUCLEOTIDE SEQUENCE [LARGE SCALE GENOMIC DNA]</scope>
    <source>
        <strain evidence="5 6">2016D-0268</strain>
    </source>
</reference>
<name>A0A7U8GG78_CAMLA</name>
<dbReference type="GO" id="GO:0004315">
    <property type="term" value="F:3-oxoacyl-[acyl-carrier-protein] synthase activity"/>
    <property type="evidence" value="ECO:0007669"/>
    <property type="project" value="InterPro"/>
</dbReference>
<dbReference type="SUPFAM" id="SSF53901">
    <property type="entry name" value="Thiolase-like"/>
    <property type="match status" value="1"/>
</dbReference>
<comment type="caution">
    <text evidence="5">The sequence shown here is derived from an EMBL/GenBank/DDBJ whole genome shotgun (WGS) entry which is preliminary data.</text>
</comment>
<keyword evidence="2" id="KW-0012">Acyltransferase</keyword>
<dbReference type="InterPro" id="IPR013747">
    <property type="entry name" value="ACP_syn_III_C"/>
</dbReference>
<feature type="domain" description="Beta-ketoacyl-[acyl-carrier-protein] synthase III N-terminal" evidence="4">
    <location>
        <begin position="114"/>
        <end position="180"/>
    </location>
</feature>
<organism evidence="5 6">
    <name type="scientific">Campylobacter lari</name>
    <dbReference type="NCBI Taxonomy" id="201"/>
    <lineage>
        <taxon>Bacteria</taxon>
        <taxon>Pseudomonadati</taxon>
        <taxon>Campylobacterota</taxon>
        <taxon>Epsilonproteobacteria</taxon>
        <taxon>Campylobacterales</taxon>
        <taxon>Campylobacteraceae</taxon>
        <taxon>Campylobacter</taxon>
    </lineage>
</organism>
<dbReference type="Gene3D" id="3.40.47.10">
    <property type="match status" value="1"/>
</dbReference>
<evidence type="ECO:0000256" key="2">
    <source>
        <dbReference type="ARBA" id="ARBA00023315"/>
    </source>
</evidence>
<evidence type="ECO:0000313" key="5">
    <source>
        <dbReference type="EMBL" id="EAJ5681825.1"/>
    </source>
</evidence>
<dbReference type="CDD" id="cd00830">
    <property type="entry name" value="KAS_III"/>
    <property type="match status" value="1"/>
</dbReference>
<sequence>MQNFSKGKIKHICSVLPSKKVSNFDNPFFSEKDKQKIIKQIGVETRHILDKDNNEKISELFIKAAEATLETLRWEKNTIDAIIVLTQSNEFRYPAMACYIQGKIGLRKENLIAFDVNLGCSGYVYALNIAYNYISNGLKRILLLVGDASSETILPDNRETAFLFGDGVSCTAIEADNSKSYFCFKTLGEGYDLILAPYKDGYMQMKGIEVFDYTIRNIPLAFQNILNIACLTKEQISQFYFHQANSFVLNYLGNKLGISEKLPNNMLEFGNENSNSIPLLICDLKNKDYKNVMLMGYGVGFSVAACILEELDCTCNIIYNKLDK</sequence>
<feature type="domain" description="Beta-ketoacyl-[acyl-carrier-protein] synthase III C-terminal" evidence="3">
    <location>
        <begin position="229"/>
        <end position="309"/>
    </location>
</feature>
<proteinExistence type="predicted"/>
<keyword evidence="1" id="KW-0808">Transferase</keyword>
<accession>A0A7U8GG78</accession>
<dbReference type="Pfam" id="PF08541">
    <property type="entry name" value="ACP_syn_III_C"/>
    <property type="match status" value="1"/>
</dbReference>
<dbReference type="PANTHER" id="PTHR34069:SF2">
    <property type="entry name" value="BETA-KETOACYL-[ACYL-CARRIER-PROTEIN] SYNTHASE III"/>
    <property type="match status" value="1"/>
</dbReference>
<dbReference type="EMBL" id="AABYWZ010000014">
    <property type="protein sequence ID" value="EAJ5681825.1"/>
    <property type="molecule type" value="Genomic_DNA"/>
</dbReference>
<evidence type="ECO:0000259" key="3">
    <source>
        <dbReference type="Pfam" id="PF08541"/>
    </source>
</evidence>
<dbReference type="InterPro" id="IPR016039">
    <property type="entry name" value="Thiolase-like"/>
</dbReference>
<evidence type="ECO:0000313" key="6">
    <source>
        <dbReference type="Proteomes" id="UP000556298"/>
    </source>
</evidence>